<protein>
    <submittedName>
        <fullName evidence="2">Uncharacterized protein</fullName>
    </submittedName>
</protein>
<dbReference type="AlphaFoldDB" id="A0A4P9W1Y2"/>
<feature type="region of interest" description="Disordered" evidence="1">
    <location>
        <begin position="143"/>
        <end position="162"/>
    </location>
</feature>
<dbReference type="Proteomes" id="UP000269721">
    <property type="component" value="Unassembled WGS sequence"/>
</dbReference>
<name>A0A4P9W1Y2_9FUNG</name>
<organism evidence="2 3">
    <name type="scientific">Blyttiomyces helicus</name>
    <dbReference type="NCBI Taxonomy" id="388810"/>
    <lineage>
        <taxon>Eukaryota</taxon>
        <taxon>Fungi</taxon>
        <taxon>Fungi incertae sedis</taxon>
        <taxon>Chytridiomycota</taxon>
        <taxon>Chytridiomycota incertae sedis</taxon>
        <taxon>Chytridiomycetes</taxon>
        <taxon>Chytridiomycetes incertae sedis</taxon>
        <taxon>Blyttiomyces</taxon>
    </lineage>
</organism>
<evidence type="ECO:0000313" key="3">
    <source>
        <dbReference type="Proteomes" id="UP000269721"/>
    </source>
</evidence>
<evidence type="ECO:0000313" key="2">
    <source>
        <dbReference type="EMBL" id="RKO86211.1"/>
    </source>
</evidence>
<keyword evidence="3" id="KW-1185">Reference proteome</keyword>
<feature type="region of interest" description="Disordered" evidence="1">
    <location>
        <begin position="1"/>
        <end position="20"/>
    </location>
</feature>
<reference evidence="3" key="1">
    <citation type="journal article" date="2018" name="Nat. Microbiol.">
        <title>Leveraging single-cell genomics to expand the fungal tree of life.</title>
        <authorList>
            <person name="Ahrendt S.R."/>
            <person name="Quandt C.A."/>
            <person name="Ciobanu D."/>
            <person name="Clum A."/>
            <person name="Salamov A."/>
            <person name="Andreopoulos B."/>
            <person name="Cheng J.F."/>
            <person name="Woyke T."/>
            <person name="Pelin A."/>
            <person name="Henrissat B."/>
            <person name="Reynolds N.K."/>
            <person name="Benny G.L."/>
            <person name="Smith M.E."/>
            <person name="James T.Y."/>
            <person name="Grigoriev I.V."/>
        </authorList>
    </citation>
    <scope>NUCLEOTIDE SEQUENCE [LARGE SCALE GENOMIC DNA]</scope>
</reference>
<dbReference type="EMBL" id="KZ998390">
    <property type="protein sequence ID" value="RKO86211.1"/>
    <property type="molecule type" value="Genomic_DNA"/>
</dbReference>
<sequence length="552" mass="59990">MTVLGRSLQTSAPRDLPRASSTCPHISHDIYCEQLWGKKVFSVGAETCTGTTGPQVDEAQERTPTSSLELTWPHWRYSLSLSHRHKSFPTQPAIACLSNLGVYLPYTSSVLPDPPSAHDPGQTSTPLPGCAPPLDNTPLTAISPSNDLTDFPPQQIRGSRRGRVPRPLKHHVIEEQATSTPCSILVATFPLCGSQTALEVQHTLSINCTTCETTAAFARSSVQEPANAPLTPLVPVNQKKKRRKGLFGPIYCSACKPQIGVGGATVRADGDEDDGRRSNRVEPAFDVEPVCASFWSKFKFCSAVSWRSSAGEGGATVSRETQREERSTNTFLIDPISAAVAVCTAQVSGDPTSYSLKAEKRASCDTSGSGQSTTNVAGFKRYLTVCWAVPSKRASSNATRNGERQLAAFFVISWSQLDGSILLSFSARVIHRNPVALYTATLDQFLAVVDDCAAPPPELGYAPIEHVVAHYLCAPEEAEPGRWFAFPNMGFRRADAYVREWQSDPERTPLREDHFSPDCCIGGRIPTRTALFVAPFQSLVLAIRKGLEDLKK</sequence>
<evidence type="ECO:0000256" key="1">
    <source>
        <dbReference type="SAM" id="MobiDB-lite"/>
    </source>
</evidence>
<gene>
    <name evidence="2" type="ORF">BDK51DRAFT_41905</name>
</gene>
<accession>A0A4P9W1Y2</accession>
<dbReference type="OrthoDB" id="2129662at2759"/>
<proteinExistence type="predicted"/>